<accession>L0PG00</accession>
<evidence type="ECO:0000313" key="2">
    <source>
        <dbReference type="Proteomes" id="UP000010422"/>
    </source>
</evidence>
<comment type="caution">
    <text evidence="1">The sequence shown here is derived from an EMBL/GenBank/DDBJ whole genome shotgun (WGS) entry which is preliminary data.</text>
</comment>
<gene>
    <name evidence="1" type="ORF">PNEJI1_000171</name>
</gene>
<proteinExistence type="predicted"/>
<dbReference type="AlphaFoldDB" id="L0PG00"/>
<reference evidence="1 2" key="1">
    <citation type="journal article" date="2012" name="MBio">
        <title>De novo assembly of the Pneumocystis jirovecii genome from a single bronchoalveolar lavage fluid specimen from a patient.</title>
        <authorList>
            <person name="Cisse O.H."/>
            <person name="Pagni M."/>
            <person name="Hauser P.M."/>
        </authorList>
    </citation>
    <scope>NUCLEOTIDE SEQUENCE [LARGE SCALE GENOMIC DNA]</scope>
    <source>
        <strain evidence="1 2">SE8</strain>
    </source>
</reference>
<sequence length="70" mass="7886">MPFFDGKKKQSFVLSFLNILVHSKTKVFLVSFGGRSSFYTFDATINGEEFLGTSIISRKKEYDLGGLAIR</sequence>
<dbReference type="InParanoid" id="L0PG00"/>
<dbReference type="VEuPathDB" id="FungiDB:PNEJI1_000171"/>
<protein>
    <submittedName>
        <fullName evidence="1">Uncharacterized protein</fullName>
    </submittedName>
</protein>
<name>L0PG00_PNEJI</name>
<dbReference type="Proteomes" id="UP000010422">
    <property type="component" value="Unassembled WGS sequence"/>
</dbReference>
<dbReference type="EMBL" id="CAKM01000279">
    <property type="protein sequence ID" value="CCJ31167.1"/>
    <property type="molecule type" value="Genomic_DNA"/>
</dbReference>
<evidence type="ECO:0000313" key="1">
    <source>
        <dbReference type="EMBL" id="CCJ31167.1"/>
    </source>
</evidence>
<organism evidence="2">
    <name type="scientific">Pneumocystis jirovecii</name>
    <name type="common">Human pneumocystis pneumonia agent</name>
    <dbReference type="NCBI Taxonomy" id="42068"/>
    <lineage>
        <taxon>Eukaryota</taxon>
        <taxon>Fungi</taxon>
        <taxon>Dikarya</taxon>
        <taxon>Ascomycota</taxon>
        <taxon>Taphrinomycotina</taxon>
        <taxon>Pneumocystomycetes</taxon>
        <taxon>Pneumocystaceae</taxon>
        <taxon>Pneumocystis</taxon>
    </lineage>
</organism>